<feature type="transmembrane region" description="Helical" evidence="1">
    <location>
        <begin position="12"/>
        <end position="32"/>
    </location>
</feature>
<evidence type="ECO:0000313" key="3">
    <source>
        <dbReference type="Proteomes" id="UP001175271"/>
    </source>
</evidence>
<feature type="transmembrane region" description="Helical" evidence="1">
    <location>
        <begin position="82"/>
        <end position="102"/>
    </location>
</feature>
<dbReference type="SUPFAM" id="SSF81321">
    <property type="entry name" value="Family A G protein-coupled receptor-like"/>
    <property type="match status" value="1"/>
</dbReference>
<proteinExistence type="predicted"/>
<reference evidence="2" key="1">
    <citation type="submission" date="2023-06" db="EMBL/GenBank/DDBJ databases">
        <title>Genomic analysis of the entomopathogenic nematode Steinernema hermaphroditum.</title>
        <authorList>
            <person name="Schwarz E.M."/>
            <person name="Heppert J.K."/>
            <person name="Baniya A."/>
            <person name="Schwartz H.T."/>
            <person name="Tan C.-H."/>
            <person name="Antoshechkin I."/>
            <person name="Sternberg P.W."/>
            <person name="Goodrich-Blair H."/>
            <person name="Dillman A.R."/>
        </authorList>
    </citation>
    <scope>NUCLEOTIDE SEQUENCE</scope>
    <source>
        <strain evidence="2">PS9179</strain>
        <tissue evidence="2">Whole animal</tissue>
    </source>
</reference>
<dbReference type="Pfam" id="PF10321">
    <property type="entry name" value="7TM_GPCR_Srt"/>
    <property type="match status" value="1"/>
</dbReference>
<feature type="transmembrane region" description="Helical" evidence="1">
    <location>
        <begin position="233"/>
        <end position="256"/>
    </location>
</feature>
<evidence type="ECO:0000256" key="1">
    <source>
        <dbReference type="SAM" id="Phobius"/>
    </source>
</evidence>
<keyword evidence="1" id="KW-1133">Transmembrane helix</keyword>
<comment type="caution">
    <text evidence="2">The sequence shown here is derived from an EMBL/GenBank/DDBJ whole genome shotgun (WGS) entry which is preliminary data.</text>
</comment>
<keyword evidence="3" id="KW-1185">Reference proteome</keyword>
<dbReference type="AlphaFoldDB" id="A0AA39MBA6"/>
<name>A0AA39MBA6_9BILA</name>
<evidence type="ECO:0000313" key="2">
    <source>
        <dbReference type="EMBL" id="KAK0427325.1"/>
    </source>
</evidence>
<feature type="transmembrane region" description="Helical" evidence="1">
    <location>
        <begin position="206"/>
        <end position="227"/>
    </location>
</feature>
<keyword evidence="1" id="KW-0472">Membrane</keyword>
<organism evidence="2 3">
    <name type="scientific">Steinernema hermaphroditum</name>
    <dbReference type="NCBI Taxonomy" id="289476"/>
    <lineage>
        <taxon>Eukaryota</taxon>
        <taxon>Metazoa</taxon>
        <taxon>Ecdysozoa</taxon>
        <taxon>Nematoda</taxon>
        <taxon>Chromadorea</taxon>
        <taxon>Rhabditida</taxon>
        <taxon>Tylenchina</taxon>
        <taxon>Panagrolaimomorpha</taxon>
        <taxon>Strongyloidoidea</taxon>
        <taxon>Steinernematidae</taxon>
        <taxon>Steinernema</taxon>
    </lineage>
</organism>
<dbReference type="EMBL" id="JAUCMV010000001">
    <property type="protein sequence ID" value="KAK0427325.1"/>
    <property type="molecule type" value="Genomic_DNA"/>
</dbReference>
<sequence>MANLENISGVIYLLMAAFLPPIYIRIIYIFVTRQKYRKLECYRLMAQIGIMQLMVAPITVLGGMRRVFDVDPLNLTEISLKLASISIKVEAILSLVLAMNRLRMICGLKYPDAVHTVIVALSYTYGLGLFVVLMSPWANFRMPTGSFMGRYDFSLPLTYYAALSASSVMLCSTACTFAIYVVIICYLSRLRSQAVIIKHYKRERTILVYAVIRFVTDMTLLILFNFFKLPDEPWVGISIYTAYGLNNLLLSPLLYLSLHKAIRRDFFGMTEIQGKQSSSEKQHKRSCEPRTTMCLVVTGHDYGDDPESRICERSSVI</sequence>
<protein>
    <recommendedName>
        <fullName evidence="4">7TM GPCR serpentine receptor class x (Srx) domain-containing protein</fullName>
    </recommendedName>
</protein>
<feature type="transmembrane region" description="Helical" evidence="1">
    <location>
        <begin position="114"/>
        <end position="137"/>
    </location>
</feature>
<evidence type="ECO:0008006" key="4">
    <source>
        <dbReference type="Google" id="ProtNLM"/>
    </source>
</evidence>
<dbReference type="Proteomes" id="UP001175271">
    <property type="component" value="Unassembled WGS sequence"/>
</dbReference>
<dbReference type="InterPro" id="IPR019425">
    <property type="entry name" value="7TM_GPCR_serpentine_rcpt_Srt"/>
</dbReference>
<feature type="transmembrane region" description="Helical" evidence="1">
    <location>
        <begin position="157"/>
        <end position="186"/>
    </location>
</feature>
<keyword evidence="1" id="KW-0812">Transmembrane</keyword>
<feature type="transmembrane region" description="Helical" evidence="1">
    <location>
        <begin position="44"/>
        <end position="62"/>
    </location>
</feature>
<accession>A0AA39MBA6</accession>
<gene>
    <name evidence="2" type="ORF">QR680_010171</name>
</gene>